<dbReference type="AlphaFoldDB" id="A0A8T9BRY6"/>
<feature type="compositionally biased region" description="Low complexity" evidence="1">
    <location>
        <begin position="44"/>
        <end position="64"/>
    </location>
</feature>
<sequence length="215" mass="24016">MIPPDPKKPHRGTGSLRLTSTTTSKPPIIATPPRVALRSKHEPSTTSTSTSNDTSSTKSKSTTSGPPNSEDEEDNNAECKDAQEAQIADLQSEMQTMEREFERELTTLSHKLSNAHESTQFWQSKHSSLNQTFLKTDTDLRLLRVDVERERERVDGLVAERERFREAYNGVLGEVRERDEVVRGLRGQVRGLKSWVSSSGKSGEQVSDEVFGEGM</sequence>
<keyword evidence="3" id="KW-1185">Reference proteome</keyword>
<proteinExistence type="predicted"/>
<feature type="region of interest" description="Disordered" evidence="1">
    <location>
        <begin position="1"/>
        <end position="82"/>
    </location>
</feature>
<organism evidence="2 3">
    <name type="scientific">Lachnellula arida</name>
    <dbReference type="NCBI Taxonomy" id="1316785"/>
    <lineage>
        <taxon>Eukaryota</taxon>
        <taxon>Fungi</taxon>
        <taxon>Dikarya</taxon>
        <taxon>Ascomycota</taxon>
        <taxon>Pezizomycotina</taxon>
        <taxon>Leotiomycetes</taxon>
        <taxon>Helotiales</taxon>
        <taxon>Lachnaceae</taxon>
        <taxon>Lachnellula</taxon>
    </lineage>
</organism>
<evidence type="ECO:0000313" key="2">
    <source>
        <dbReference type="EMBL" id="TVY20762.1"/>
    </source>
</evidence>
<feature type="compositionally biased region" description="Polar residues" evidence="1">
    <location>
        <begin position="195"/>
        <end position="205"/>
    </location>
</feature>
<feature type="region of interest" description="Disordered" evidence="1">
    <location>
        <begin position="195"/>
        <end position="215"/>
    </location>
</feature>
<feature type="compositionally biased region" description="Acidic residues" evidence="1">
    <location>
        <begin position="206"/>
        <end position="215"/>
    </location>
</feature>
<feature type="compositionally biased region" description="Low complexity" evidence="1">
    <location>
        <begin position="12"/>
        <end position="24"/>
    </location>
</feature>
<name>A0A8T9BRY6_9HELO</name>
<feature type="non-terminal residue" evidence="2">
    <location>
        <position position="215"/>
    </location>
</feature>
<dbReference type="OrthoDB" id="5328813at2759"/>
<gene>
    <name evidence="2" type="ORF">LARI1_G001174</name>
</gene>
<accession>A0A8T9BRY6</accession>
<evidence type="ECO:0000256" key="1">
    <source>
        <dbReference type="SAM" id="MobiDB-lite"/>
    </source>
</evidence>
<evidence type="ECO:0000313" key="3">
    <source>
        <dbReference type="Proteomes" id="UP000469559"/>
    </source>
</evidence>
<reference evidence="2 3" key="1">
    <citation type="submission" date="2018-05" db="EMBL/GenBank/DDBJ databases">
        <title>Whole genome sequencing for identification of molecular markers to develop diagnostic detection tools for the regulated plant pathogen Lachnellula willkommii.</title>
        <authorList>
            <person name="Giroux E."/>
            <person name="Bilodeau G."/>
        </authorList>
    </citation>
    <scope>NUCLEOTIDE SEQUENCE [LARGE SCALE GENOMIC DNA]</scope>
    <source>
        <strain evidence="2 3">CBS 203.66</strain>
    </source>
</reference>
<dbReference type="Proteomes" id="UP000469559">
    <property type="component" value="Unassembled WGS sequence"/>
</dbReference>
<protein>
    <submittedName>
        <fullName evidence="2">Uncharacterized protein</fullName>
    </submittedName>
</protein>
<comment type="caution">
    <text evidence="2">The sequence shown here is derived from an EMBL/GenBank/DDBJ whole genome shotgun (WGS) entry which is preliminary data.</text>
</comment>
<dbReference type="EMBL" id="QGMF01000041">
    <property type="protein sequence ID" value="TVY20762.1"/>
    <property type="molecule type" value="Genomic_DNA"/>
</dbReference>